<dbReference type="SUPFAM" id="SSF74650">
    <property type="entry name" value="Galactose mutarotase-like"/>
    <property type="match status" value="1"/>
</dbReference>
<dbReference type="GO" id="GO:0033499">
    <property type="term" value="P:galactose catabolic process via UDP-galactose, Leloir pathway"/>
    <property type="evidence" value="ECO:0007669"/>
    <property type="project" value="TreeGrafter"/>
</dbReference>
<proteinExistence type="predicted"/>
<feature type="region of interest" description="Disordered" evidence="1">
    <location>
        <begin position="157"/>
        <end position="288"/>
    </location>
</feature>
<sequence length="288" mass="31620">MAKYSSSLLLLGLSLSALLVVAFGAGDGETKIGTYELKKGKMSLKVTNYGAHMMSFIVPDKYGKLNDVILGYDTAEAYKNDTNSFGATVGRVANRIAGAQFTLNGTLYKLIPNDGKNTLHGGPLGFSKVIWKVTDYKPNDVEPYIVFQYLSPNGEQGVPWRRGGGGEVHSPSLQPAEHQDESQSTQQGDPGQPGQPRLLEPRRPRQRRHPLPRARDLRLPLHPDRRRAHPHGESRLRRGDSLRLPEIQLRGEQNRSAAKGLRHQLCAGRQGDNPAGEQERAEEGGGCS</sequence>
<evidence type="ECO:0008006" key="5">
    <source>
        <dbReference type="Google" id="ProtNLM"/>
    </source>
</evidence>
<feature type="chain" id="PRO_5043336837" description="Aldose 1-epimerase" evidence="2">
    <location>
        <begin position="25"/>
        <end position="288"/>
    </location>
</feature>
<feature type="compositionally biased region" description="Basic and acidic residues" evidence="1">
    <location>
        <begin position="213"/>
        <end position="223"/>
    </location>
</feature>
<accession>A0AAV0HTM3</accession>
<protein>
    <recommendedName>
        <fullName evidence="5">Aldose 1-epimerase</fullName>
    </recommendedName>
</protein>
<keyword evidence="2" id="KW-0732">Signal</keyword>
<dbReference type="InterPro" id="IPR011013">
    <property type="entry name" value="Gal_mutarotase_sf_dom"/>
</dbReference>
<dbReference type="GO" id="GO:0004034">
    <property type="term" value="F:aldose 1-epimerase activity"/>
    <property type="evidence" value="ECO:0007669"/>
    <property type="project" value="TreeGrafter"/>
</dbReference>
<gene>
    <name evidence="3" type="ORF">LITE_LOCUS5858</name>
</gene>
<evidence type="ECO:0000313" key="3">
    <source>
        <dbReference type="EMBL" id="CAI0388526.1"/>
    </source>
</evidence>
<dbReference type="Pfam" id="PF01263">
    <property type="entry name" value="Aldose_epim"/>
    <property type="match status" value="1"/>
</dbReference>
<dbReference type="GO" id="GO:0006006">
    <property type="term" value="P:glucose metabolic process"/>
    <property type="evidence" value="ECO:0007669"/>
    <property type="project" value="TreeGrafter"/>
</dbReference>
<feature type="compositionally biased region" description="Basic and acidic residues" evidence="1">
    <location>
        <begin position="230"/>
        <end position="243"/>
    </location>
</feature>
<dbReference type="AlphaFoldDB" id="A0AAV0HTM3"/>
<dbReference type="Gene3D" id="2.70.98.10">
    <property type="match status" value="1"/>
</dbReference>
<feature type="compositionally biased region" description="Basic and acidic residues" evidence="1">
    <location>
        <begin position="277"/>
        <end position="288"/>
    </location>
</feature>
<keyword evidence="4" id="KW-1185">Reference proteome</keyword>
<organism evidence="3 4">
    <name type="scientific">Linum tenue</name>
    <dbReference type="NCBI Taxonomy" id="586396"/>
    <lineage>
        <taxon>Eukaryota</taxon>
        <taxon>Viridiplantae</taxon>
        <taxon>Streptophyta</taxon>
        <taxon>Embryophyta</taxon>
        <taxon>Tracheophyta</taxon>
        <taxon>Spermatophyta</taxon>
        <taxon>Magnoliopsida</taxon>
        <taxon>eudicotyledons</taxon>
        <taxon>Gunneridae</taxon>
        <taxon>Pentapetalae</taxon>
        <taxon>rosids</taxon>
        <taxon>fabids</taxon>
        <taxon>Malpighiales</taxon>
        <taxon>Linaceae</taxon>
        <taxon>Linum</taxon>
    </lineage>
</organism>
<evidence type="ECO:0000256" key="2">
    <source>
        <dbReference type="SAM" id="SignalP"/>
    </source>
</evidence>
<feature type="signal peptide" evidence="2">
    <location>
        <begin position="1"/>
        <end position="24"/>
    </location>
</feature>
<dbReference type="Proteomes" id="UP001154282">
    <property type="component" value="Unassembled WGS sequence"/>
</dbReference>
<dbReference type="PANTHER" id="PTHR10091">
    <property type="entry name" value="ALDOSE-1-EPIMERASE"/>
    <property type="match status" value="1"/>
</dbReference>
<reference evidence="3" key="1">
    <citation type="submission" date="2022-08" db="EMBL/GenBank/DDBJ databases">
        <authorList>
            <person name="Gutierrez-Valencia J."/>
        </authorList>
    </citation>
    <scope>NUCLEOTIDE SEQUENCE</scope>
</reference>
<feature type="compositionally biased region" description="Low complexity" evidence="1">
    <location>
        <begin position="186"/>
        <end position="198"/>
    </location>
</feature>
<dbReference type="InterPro" id="IPR014718">
    <property type="entry name" value="GH-type_carb-bd"/>
</dbReference>
<dbReference type="EMBL" id="CAMGYJ010000002">
    <property type="protein sequence ID" value="CAI0388526.1"/>
    <property type="molecule type" value="Genomic_DNA"/>
</dbReference>
<dbReference type="GO" id="GO:0030246">
    <property type="term" value="F:carbohydrate binding"/>
    <property type="evidence" value="ECO:0007669"/>
    <property type="project" value="InterPro"/>
</dbReference>
<name>A0AAV0HTM3_9ROSI</name>
<dbReference type="InterPro" id="IPR008183">
    <property type="entry name" value="Aldose_1/G6P_1-epimerase"/>
</dbReference>
<dbReference type="PANTHER" id="PTHR10091:SF0">
    <property type="entry name" value="GALACTOSE MUTAROTASE"/>
    <property type="match status" value="1"/>
</dbReference>
<evidence type="ECO:0000313" key="4">
    <source>
        <dbReference type="Proteomes" id="UP001154282"/>
    </source>
</evidence>
<comment type="caution">
    <text evidence="3">The sequence shown here is derived from an EMBL/GenBank/DDBJ whole genome shotgun (WGS) entry which is preliminary data.</text>
</comment>
<evidence type="ECO:0000256" key="1">
    <source>
        <dbReference type="SAM" id="MobiDB-lite"/>
    </source>
</evidence>